<dbReference type="InterPro" id="IPR001268">
    <property type="entry name" value="NADH_UbQ_OxRdtase_30kDa_su"/>
</dbReference>
<dbReference type="Pfam" id="PF00329">
    <property type="entry name" value="Complex1_30kDa"/>
    <property type="match status" value="1"/>
</dbReference>
<dbReference type="AlphaFoldDB" id="X1J078"/>
<organism evidence="2">
    <name type="scientific">marine sediment metagenome</name>
    <dbReference type="NCBI Taxonomy" id="412755"/>
    <lineage>
        <taxon>unclassified sequences</taxon>
        <taxon>metagenomes</taxon>
        <taxon>ecological metagenomes</taxon>
    </lineage>
</organism>
<dbReference type="GO" id="GO:0008137">
    <property type="term" value="F:NADH dehydrogenase (ubiquinone) activity"/>
    <property type="evidence" value="ECO:0007669"/>
    <property type="project" value="InterPro"/>
</dbReference>
<proteinExistence type="predicted"/>
<evidence type="ECO:0000313" key="2">
    <source>
        <dbReference type="EMBL" id="GAH63208.1"/>
    </source>
</evidence>
<dbReference type="EMBL" id="BARU01033045">
    <property type="protein sequence ID" value="GAH63208.1"/>
    <property type="molecule type" value="Genomic_DNA"/>
</dbReference>
<dbReference type="PANTHER" id="PTHR43485">
    <property type="entry name" value="HYDROGENASE-4 COMPONENT G"/>
    <property type="match status" value="1"/>
</dbReference>
<comment type="caution">
    <text evidence="2">The sequence shown here is derived from an EMBL/GenBank/DDBJ whole genome shotgun (WGS) entry which is preliminary data.</text>
</comment>
<gene>
    <name evidence="2" type="ORF">S03H2_52034</name>
</gene>
<dbReference type="PANTHER" id="PTHR43485:SF1">
    <property type="entry name" value="FORMATE HYDROGENLYASE SUBUNIT 5-RELATED"/>
    <property type="match status" value="1"/>
</dbReference>
<reference evidence="2" key="1">
    <citation type="journal article" date="2014" name="Front. Microbiol.">
        <title>High frequency of phylogenetically diverse reductive dehalogenase-homologous genes in deep subseafloor sedimentary metagenomes.</title>
        <authorList>
            <person name="Kawai M."/>
            <person name="Futagami T."/>
            <person name="Toyoda A."/>
            <person name="Takaki Y."/>
            <person name="Nishi S."/>
            <person name="Hori S."/>
            <person name="Arai W."/>
            <person name="Tsubouchi T."/>
            <person name="Morono Y."/>
            <person name="Uchiyama I."/>
            <person name="Ito T."/>
            <person name="Fujiyama A."/>
            <person name="Inagaki F."/>
            <person name="Takami H."/>
        </authorList>
    </citation>
    <scope>NUCLEOTIDE SEQUENCE</scope>
    <source>
        <strain evidence="2">Expedition CK06-06</strain>
    </source>
</reference>
<feature type="domain" description="NADH:ubiquinone oxidoreductase 30kDa subunit" evidence="1">
    <location>
        <begin position="26"/>
        <end position="147"/>
    </location>
</feature>
<dbReference type="InterPro" id="IPR037232">
    <property type="entry name" value="NADH_quin_OxRdtase_su_C/D-like"/>
</dbReference>
<dbReference type="SUPFAM" id="SSF143243">
    <property type="entry name" value="Nqo5-like"/>
    <property type="match status" value="1"/>
</dbReference>
<sequence>GSSFIDSKIYQREVAVKKNLFQAIWIYVKREAFRQAVDLIGRLQEYPHLSIISSSDLGDSVELIYHFTIYYGQHLKELSLGLCLNLPKSDLKIPTITDIIPGAIFTERETQEMMGVEVVGIPDNRRLFLPEDFPEGVYPWRKDEKGPEDMLRVLPGREKK</sequence>
<evidence type="ECO:0000259" key="1">
    <source>
        <dbReference type="Pfam" id="PF00329"/>
    </source>
</evidence>
<feature type="non-terminal residue" evidence="2">
    <location>
        <position position="1"/>
    </location>
</feature>
<name>X1J078_9ZZZZ</name>
<dbReference type="InterPro" id="IPR052197">
    <property type="entry name" value="ComplexI_49kDa-like"/>
</dbReference>
<protein>
    <recommendedName>
        <fullName evidence="1">NADH:ubiquinone oxidoreductase 30kDa subunit domain-containing protein</fullName>
    </recommendedName>
</protein>
<dbReference type="Gene3D" id="3.30.460.80">
    <property type="entry name" value="NADH:ubiquinone oxidoreductase, 30kDa subunit"/>
    <property type="match status" value="1"/>
</dbReference>
<accession>X1J078</accession>